<evidence type="ECO:0000256" key="1">
    <source>
        <dbReference type="ARBA" id="ARBA00004585"/>
    </source>
</evidence>
<evidence type="ECO:0000313" key="17">
    <source>
        <dbReference type="EMBL" id="MBN3273354.1"/>
    </source>
</evidence>
<evidence type="ECO:0000313" key="18">
    <source>
        <dbReference type="Proteomes" id="UP001166093"/>
    </source>
</evidence>
<dbReference type="InterPro" id="IPR013083">
    <property type="entry name" value="Znf_RING/FYVE/PHD"/>
</dbReference>
<evidence type="ECO:0000256" key="5">
    <source>
        <dbReference type="ARBA" id="ARBA00022448"/>
    </source>
</evidence>
<evidence type="ECO:0000256" key="10">
    <source>
        <dbReference type="ARBA" id="ARBA00022927"/>
    </source>
</evidence>
<keyword evidence="10" id="KW-0653">Protein transport</keyword>
<evidence type="ECO:0000256" key="8">
    <source>
        <dbReference type="ARBA" id="ARBA00022771"/>
    </source>
</evidence>
<reference evidence="17" key="1">
    <citation type="journal article" date="2021" name="Cell">
        <title>Tracing the genetic footprints of vertebrate landing in non-teleost ray-finned fishes.</title>
        <authorList>
            <person name="Bi X."/>
            <person name="Wang K."/>
            <person name="Yang L."/>
            <person name="Pan H."/>
            <person name="Jiang H."/>
            <person name="Wei Q."/>
            <person name="Fang M."/>
            <person name="Yu H."/>
            <person name="Zhu C."/>
            <person name="Cai Y."/>
            <person name="He Y."/>
            <person name="Gan X."/>
            <person name="Zeng H."/>
            <person name="Yu D."/>
            <person name="Zhu Y."/>
            <person name="Jiang H."/>
            <person name="Qiu Q."/>
            <person name="Yang H."/>
            <person name="Zhang Y.E."/>
            <person name="Wang W."/>
            <person name="Zhu M."/>
            <person name="He S."/>
            <person name="Zhang G."/>
        </authorList>
    </citation>
    <scope>NUCLEOTIDE SEQUENCE</scope>
    <source>
        <strain evidence="17">Pddl_001</strain>
    </source>
</reference>
<evidence type="ECO:0000256" key="9">
    <source>
        <dbReference type="ARBA" id="ARBA00022833"/>
    </source>
</evidence>
<organism evidence="17 18">
    <name type="scientific">Polyodon spathula</name>
    <name type="common">North American paddlefish</name>
    <name type="synonym">Squalus spathula</name>
    <dbReference type="NCBI Taxonomy" id="7913"/>
    <lineage>
        <taxon>Eukaryota</taxon>
        <taxon>Metazoa</taxon>
        <taxon>Chordata</taxon>
        <taxon>Craniata</taxon>
        <taxon>Vertebrata</taxon>
        <taxon>Euteleostomi</taxon>
        <taxon>Actinopterygii</taxon>
        <taxon>Chondrostei</taxon>
        <taxon>Acipenseriformes</taxon>
        <taxon>Polyodontidae</taxon>
        <taxon>Polyodon</taxon>
    </lineage>
</organism>
<keyword evidence="7" id="KW-0479">Metal-binding</keyword>
<proteinExistence type="inferred from homology"/>
<comment type="subcellular location">
    <subcellularLocation>
        <location evidence="1">Peroxisome membrane</location>
        <topology evidence="1">Multi-pass membrane protein</topology>
    </subcellularLocation>
</comment>
<protein>
    <recommendedName>
        <fullName evidence="4">Peroxisome assembly protein 12</fullName>
    </recommendedName>
    <alternativeName>
        <fullName evidence="14">Peroxin-12</fullName>
    </alternativeName>
</protein>
<accession>A0ABS2XGI0</accession>
<keyword evidence="8" id="KW-0863">Zinc-finger</keyword>
<evidence type="ECO:0000256" key="2">
    <source>
        <dbReference type="ARBA" id="ARBA00004906"/>
    </source>
</evidence>
<evidence type="ECO:0000256" key="3">
    <source>
        <dbReference type="ARBA" id="ARBA00008704"/>
    </source>
</evidence>
<comment type="similarity">
    <text evidence="3">Belongs to the pex2/pex10/pex12 family.</text>
</comment>
<dbReference type="SUPFAM" id="SSF57850">
    <property type="entry name" value="RING/U-box"/>
    <property type="match status" value="1"/>
</dbReference>
<dbReference type="Pfam" id="PF04757">
    <property type="entry name" value="Pex2_Pex12"/>
    <property type="match status" value="1"/>
</dbReference>
<dbReference type="InterPro" id="IPR017375">
    <property type="entry name" value="PEX12"/>
</dbReference>
<dbReference type="EMBL" id="JAAWVQ010030270">
    <property type="protein sequence ID" value="MBN3273354.1"/>
    <property type="molecule type" value="Genomic_DNA"/>
</dbReference>
<gene>
    <name evidence="17" type="primary">Pex12_0</name>
    <name evidence="17" type="ORF">GTO93_0000220</name>
</gene>
<evidence type="ECO:0000256" key="4">
    <source>
        <dbReference type="ARBA" id="ARBA00018980"/>
    </source>
</evidence>
<feature type="non-terminal residue" evidence="17">
    <location>
        <position position="1"/>
    </location>
</feature>
<evidence type="ECO:0000256" key="11">
    <source>
        <dbReference type="ARBA" id="ARBA00022989"/>
    </source>
</evidence>
<comment type="caution">
    <text evidence="17">The sequence shown here is derived from an EMBL/GenBank/DDBJ whole genome shotgun (WGS) entry which is preliminary data.</text>
</comment>
<keyword evidence="6" id="KW-0812">Transmembrane</keyword>
<keyword evidence="11" id="KW-1133">Transmembrane helix</keyword>
<sequence length="193" mass="22050">MVWEGWVFSQQLLYVFGRTWHHSPLLRLAGVRLVNLTAEDIRAMDLQPLSLLVCFFPCPSAREKLRLFLSRAVGGVAFSLSTGLSVGVFFLQFLEWWYSSENQDTIKTLTSLPTPPPPVHLDEQTVPKHHTLCPLCHKTRANDTALATSGYVFCYRCAYNYVKRQQRCPLTGYPTELQHLIKLYSPDGYESPQ</sequence>
<dbReference type="CDD" id="cd16451">
    <property type="entry name" value="mRING_PEX12"/>
    <property type="match status" value="1"/>
</dbReference>
<name>A0ABS2XGI0_POLSP</name>
<dbReference type="PANTHER" id="PTHR12888">
    <property type="entry name" value="PEROXISOME ASSEMBLY PROTEIN 12 PEROXIN-12"/>
    <property type="match status" value="1"/>
</dbReference>
<evidence type="ECO:0000256" key="6">
    <source>
        <dbReference type="ARBA" id="ARBA00022692"/>
    </source>
</evidence>
<feature type="non-terminal residue" evidence="17">
    <location>
        <position position="193"/>
    </location>
</feature>
<keyword evidence="12" id="KW-0472">Membrane</keyword>
<evidence type="ECO:0000259" key="16">
    <source>
        <dbReference type="Pfam" id="PF04757"/>
    </source>
</evidence>
<evidence type="ECO:0000256" key="14">
    <source>
        <dbReference type="ARBA" id="ARBA00029692"/>
    </source>
</evidence>
<keyword evidence="13" id="KW-0576">Peroxisome</keyword>
<evidence type="ECO:0000256" key="13">
    <source>
        <dbReference type="ARBA" id="ARBA00023140"/>
    </source>
</evidence>
<dbReference type="InterPro" id="IPR006845">
    <property type="entry name" value="Pex_N"/>
</dbReference>
<dbReference type="PANTHER" id="PTHR12888:SF0">
    <property type="entry name" value="PEROXISOME ASSEMBLY PROTEIN 12"/>
    <property type="match status" value="1"/>
</dbReference>
<evidence type="ECO:0000256" key="15">
    <source>
        <dbReference type="ARBA" id="ARBA00045862"/>
    </source>
</evidence>
<evidence type="ECO:0000256" key="7">
    <source>
        <dbReference type="ARBA" id="ARBA00022723"/>
    </source>
</evidence>
<keyword evidence="9" id="KW-0862">Zinc</keyword>
<comment type="function">
    <text evidence="15">Component of a retrotranslocation channel required for peroxisome organization by mediating export of the PEX5 receptor from peroxisomes to the cytosol, thereby promoting PEX5 recycling. The retrotranslocation channel is composed of PEX2, PEX10 and PEX12; each subunit contributing transmembrane segments that coassemble into an open channel that specifically allows the passage of PEX5 through the peroxisomal membrane. PEX12 also regulates PEX5 recycling by activating the E3 ubiquitin-protein ligase activity of PEX10. When PEX5 recycling is compromised, PEX12 stimulates PEX10-mediated polyubiquitination of PEX5, leading to its subsequent degradation.</text>
</comment>
<comment type="pathway">
    <text evidence="2">Protein modification; protein ubiquitination.</text>
</comment>
<feature type="domain" description="Pex N-terminal" evidence="16">
    <location>
        <begin position="2"/>
        <end position="100"/>
    </location>
</feature>
<dbReference type="Gene3D" id="3.30.40.10">
    <property type="entry name" value="Zinc/RING finger domain, C3HC4 (zinc finger)"/>
    <property type="match status" value="1"/>
</dbReference>
<dbReference type="Proteomes" id="UP001166093">
    <property type="component" value="Unassembled WGS sequence"/>
</dbReference>
<evidence type="ECO:0000256" key="12">
    <source>
        <dbReference type="ARBA" id="ARBA00023136"/>
    </source>
</evidence>
<keyword evidence="5" id="KW-0813">Transport</keyword>
<keyword evidence="18" id="KW-1185">Reference proteome</keyword>